<reference evidence="1" key="1">
    <citation type="submission" date="2021-06" db="EMBL/GenBank/DDBJ databases">
        <authorList>
            <person name="Hodson N. C."/>
            <person name="Mongue J. A."/>
            <person name="Jaron S. K."/>
        </authorList>
    </citation>
    <scope>NUCLEOTIDE SEQUENCE</scope>
</reference>
<comment type="caution">
    <text evidence="1">The sequence shown here is derived from an EMBL/GenBank/DDBJ whole genome shotgun (WGS) entry which is preliminary data.</text>
</comment>
<gene>
    <name evidence="1" type="ORF">AFUS01_LOCUS3440</name>
</gene>
<sequence length="79" mass="9500">MLWRQEIDVILAWETPSPFALEFPYDMDNEGYPVFVIPVGRWDIRRAYENGRPKLILKYLLHRRTFKEGFREGSVKEPD</sequence>
<name>A0A8J2NTP9_9HEXA</name>
<protein>
    <submittedName>
        <fullName evidence="1">Uncharacterized protein</fullName>
    </submittedName>
</protein>
<dbReference type="EMBL" id="CAJVCH010020742">
    <property type="protein sequence ID" value="CAG7689948.1"/>
    <property type="molecule type" value="Genomic_DNA"/>
</dbReference>
<organism evidence="1 2">
    <name type="scientific">Allacma fusca</name>
    <dbReference type="NCBI Taxonomy" id="39272"/>
    <lineage>
        <taxon>Eukaryota</taxon>
        <taxon>Metazoa</taxon>
        <taxon>Ecdysozoa</taxon>
        <taxon>Arthropoda</taxon>
        <taxon>Hexapoda</taxon>
        <taxon>Collembola</taxon>
        <taxon>Symphypleona</taxon>
        <taxon>Sminthuridae</taxon>
        <taxon>Allacma</taxon>
    </lineage>
</organism>
<accession>A0A8J2NTP9</accession>
<keyword evidence="2" id="KW-1185">Reference proteome</keyword>
<evidence type="ECO:0000313" key="2">
    <source>
        <dbReference type="Proteomes" id="UP000708208"/>
    </source>
</evidence>
<dbReference type="AlphaFoldDB" id="A0A8J2NTP9"/>
<dbReference type="Proteomes" id="UP000708208">
    <property type="component" value="Unassembled WGS sequence"/>
</dbReference>
<evidence type="ECO:0000313" key="1">
    <source>
        <dbReference type="EMBL" id="CAG7689948.1"/>
    </source>
</evidence>
<dbReference type="OrthoDB" id="1434354at2759"/>
<proteinExistence type="predicted"/>